<dbReference type="Pfam" id="PF16220">
    <property type="entry name" value="DUF4880"/>
    <property type="match status" value="1"/>
</dbReference>
<feature type="domain" description="FecR protein" evidence="2">
    <location>
        <begin position="139"/>
        <end position="231"/>
    </location>
</feature>
<dbReference type="EMBL" id="PDKW01000042">
    <property type="protein sequence ID" value="PGH55218.1"/>
    <property type="molecule type" value="Genomic_DNA"/>
</dbReference>
<evidence type="ECO:0000259" key="2">
    <source>
        <dbReference type="Pfam" id="PF04773"/>
    </source>
</evidence>
<sequence>MVETPRPSATGCPPMSDPNASILDEEALDWLVRVGFGTAAPDEFAAWRARSPAHEQAARSAEALWRDIGHTATAAEFSRREAVCSRPQSLPAGGMRRGPDRRPEHLGRRAVMTGAMAVSAAALVAASGLFGPLAGLTADHATRPGERREVSLPDGSMVVLNTSTALSIRFTAAERRIVLTTGEAFFAVAKDPDRPFVVAARGGETRAIGTAFAVRTDGDEVRVTVSEGIVELIDAAGWPVRLLAGQGAGYGGVGGRPVPQRVNEAVATAWRRGKLIFNQRPLVEVAAEISRYRSGRVVVANPELERLPVTGVFELDDQDAMLRAIEQALPVRVLQLPLLTVLR</sequence>
<keyword evidence="5" id="KW-1185">Reference proteome</keyword>
<feature type="region of interest" description="Disordered" evidence="1">
    <location>
        <begin position="79"/>
        <end position="103"/>
    </location>
</feature>
<evidence type="ECO:0000313" key="4">
    <source>
        <dbReference type="EMBL" id="PGH55218.1"/>
    </source>
</evidence>
<dbReference type="Gene3D" id="2.60.120.1440">
    <property type="match status" value="1"/>
</dbReference>
<name>A0A2B8BCE3_9PROT</name>
<dbReference type="InterPro" id="IPR006860">
    <property type="entry name" value="FecR"/>
</dbReference>
<feature type="region of interest" description="Disordered" evidence="1">
    <location>
        <begin position="1"/>
        <end position="20"/>
    </location>
</feature>
<dbReference type="InterPro" id="IPR012373">
    <property type="entry name" value="Ferrdict_sens_TM"/>
</dbReference>
<dbReference type="Proteomes" id="UP000225379">
    <property type="component" value="Unassembled WGS sequence"/>
</dbReference>
<evidence type="ECO:0000256" key="1">
    <source>
        <dbReference type="SAM" id="MobiDB-lite"/>
    </source>
</evidence>
<dbReference type="InterPro" id="IPR032623">
    <property type="entry name" value="FecR_N"/>
</dbReference>
<accession>A0A2B8BCE3</accession>
<reference evidence="5" key="1">
    <citation type="submission" date="2017-10" db="EMBL/GenBank/DDBJ databases">
        <authorList>
            <person name="Kravchenko I.K."/>
            <person name="Grouzdev D.S."/>
        </authorList>
    </citation>
    <scope>NUCLEOTIDE SEQUENCE [LARGE SCALE GENOMIC DNA]</scope>
    <source>
        <strain evidence="5">B2</strain>
    </source>
</reference>
<dbReference type="PANTHER" id="PTHR30273">
    <property type="entry name" value="PERIPLASMIC SIGNAL SENSOR AND SIGMA FACTOR ACTIVATOR FECR-RELATED"/>
    <property type="match status" value="1"/>
</dbReference>
<dbReference type="Pfam" id="PF04773">
    <property type="entry name" value="FecR"/>
    <property type="match status" value="1"/>
</dbReference>
<dbReference type="AlphaFoldDB" id="A0A2B8BCE3"/>
<organism evidence="4 5">
    <name type="scientific">Azospirillum palustre</name>
    <dbReference type="NCBI Taxonomy" id="2044885"/>
    <lineage>
        <taxon>Bacteria</taxon>
        <taxon>Pseudomonadati</taxon>
        <taxon>Pseudomonadota</taxon>
        <taxon>Alphaproteobacteria</taxon>
        <taxon>Rhodospirillales</taxon>
        <taxon>Azospirillaceae</taxon>
        <taxon>Azospirillum</taxon>
    </lineage>
</organism>
<dbReference type="PIRSF" id="PIRSF018266">
    <property type="entry name" value="FecR"/>
    <property type="match status" value="1"/>
</dbReference>
<comment type="caution">
    <text evidence="4">The sequence shown here is derived from an EMBL/GenBank/DDBJ whole genome shotgun (WGS) entry which is preliminary data.</text>
</comment>
<evidence type="ECO:0000259" key="3">
    <source>
        <dbReference type="Pfam" id="PF16220"/>
    </source>
</evidence>
<evidence type="ECO:0000313" key="5">
    <source>
        <dbReference type="Proteomes" id="UP000225379"/>
    </source>
</evidence>
<gene>
    <name evidence="4" type="ORF">CRT60_17930</name>
</gene>
<dbReference type="GO" id="GO:0016989">
    <property type="term" value="F:sigma factor antagonist activity"/>
    <property type="evidence" value="ECO:0007669"/>
    <property type="project" value="TreeGrafter"/>
</dbReference>
<proteinExistence type="predicted"/>
<dbReference type="OrthoDB" id="1098280at2"/>
<protein>
    <submittedName>
        <fullName evidence="4">Iron dicitrate transport regulator FecR</fullName>
    </submittedName>
</protein>
<feature type="domain" description="FecR N-terminal" evidence="3">
    <location>
        <begin position="25"/>
        <end position="64"/>
    </location>
</feature>
<dbReference type="Gene3D" id="3.55.50.30">
    <property type="match status" value="1"/>
</dbReference>
<dbReference type="PANTHER" id="PTHR30273:SF2">
    <property type="entry name" value="PROTEIN FECR"/>
    <property type="match status" value="1"/>
</dbReference>